<dbReference type="AlphaFoldDB" id="A0AAN7SDE7"/>
<dbReference type="EMBL" id="JARPUR010000005">
    <property type="protein sequence ID" value="KAK4876197.1"/>
    <property type="molecule type" value="Genomic_DNA"/>
</dbReference>
<organism evidence="1 2">
    <name type="scientific">Aquatica leii</name>
    <dbReference type="NCBI Taxonomy" id="1421715"/>
    <lineage>
        <taxon>Eukaryota</taxon>
        <taxon>Metazoa</taxon>
        <taxon>Ecdysozoa</taxon>
        <taxon>Arthropoda</taxon>
        <taxon>Hexapoda</taxon>
        <taxon>Insecta</taxon>
        <taxon>Pterygota</taxon>
        <taxon>Neoptera</taxon>
        <taxon>Endopterygota</taxon>
        <taxon>Coleoptera</taxon>
        <taxon>Polyphaga</taxon>
        <taxon>Elateriformia</taxon>
        <taxon>Elateroidea</taxon>
        <taxon>Lampyridae</taxon>
        <taxon>Luciolinae</taxon>
        <taxon>Aquatica</taxon>
    </lineage>
</organism>
<sequence length="291" mass="33578">MYCFEDHFDLQEDLENYMRVKLDACAKIQLKTSFFLDFLTASQIRNHLLLRDLSCSLSESTAPLTKDFGVQVSLRSYYRSKYVQCNFSKAPEQKDASCSPIQSMPRIRSIPNPTSLSNLMTETRSTNILGNALQSFDKYLPTDDKSGKNVEIAISAFRSKTKELQGVPEPELVVLHEIVSLSKVQLENVYLTLEKIKTNQTLTILGDEYEKNCTLANIVFWQTVSLLGHYLNSFIFWLAETIKHVLPLFIIYCFEIQIQKPSNRVYHTLTTWSEYKKCNSIKYLIRPLPIE</sequence>
<gene>
    <name evidence="1" type="ORF">RN001_012619</name>
</gene>
<protein>
    <submittedName>
        <fullName evidence="1">Uncharacterized protein</fullName>
    </submittedName>
</protein>
<comment type="caution">
    <text evidence="1">The sequence shown here is derived from an EMBL/GenBank/DDBJ whole genome shotgun (WGS) entry which is preliminary data.</text>
</comment>
<name>A0AAN7SDE7_9COLE</name>
<evidence type="ECO:0000313" key="1">
    <source>
        <dbReference type="EMBL" id="KAK4876197.1"/>
    </source>
</evidence>
<proteinExistence type="predicted"/>
<reference evidence="2" key="1">
    <citation type="submission" date="2023-01" db="EMBL/GenBank/DDBJ databases">
        <title>Key to firefly adult light organ development and bioluminescence: homeobox transcription factors regulate luciferase expression and transportation to peroxisome.</title>
        <authorList>
            <person name="Fu X."/>
        </authorList>
    </citation>
    <scope>NUCLEOTIDE SEQUENCE [LARGE SCALE GENOMIC DNA]</scope>
</reference>
<keyword evidence="2" id="KW-1185">Reference proteome</keyword>
<accession>A0AAN7SDE7</accession>
<dbReference type="Proteomes" id="UP001353858">
    <property type="component" value="Unassembled WGS sequence"/>
</dbReference>
<evidence type="ECO:0000313" key="2">
    <source>
        <dbReference type="Proteomes" id="UP001353858"/>
    </source>
</evidence>